<gene>
    <name evidence="2" type="ORF">pdam_00016284</name>
</gene>
<feature type="coiled-coil region" evidence="1">
    <location>
        <begin position="331"/>
        <end position="456"/>
    </location>
</feature>
<dbReference type="Proteomes" id="UP000275408">
    <property type="component" value="Unassembled WGS sequence"/>
</dbReference>
<evidence type="ECO:0000256" key="1">
    <source>
        <dbReference type="SAM" id="Coils"/>
    </source>
</evidence>
<keyword evidence="3" id="KW-1185">Reference proteome</keyword>
<dbReference type="PANTHER" id="PTHR23159">
    <property type="entry name" value="CENTROSOMAL PROTEIN 2"/>
    <property type="match status" value="1"/>
</dbReference>
<dbReference type="AlphaFoldDB" id="A0A3M6TAL7"/>
<feature type="coiled-coil region" evidence="1">
    <location>
        <begin position="43"/>
        <end position="185"/>
    </location>
</feature>
<keyword evidence="1" id="KW-0175">Coiled coil</keyword>
<dbReference type="Gene3D" id="1.10.287.1490">
    <property type="match status" value="2"/>
</dbReference>
<reference evidence="2 3" key="1">
    <citation type="journal article" date="2018" name="Sci. Rep.">
        <title>Comparative analysis of the Pocillopora damicornis genome highlights role of immune system in coral evolution.</title>
        <authorList>
            <person name="Cunning R."/>
            <person name="Bay R.A."/>
            <person name="Gillette P."/>
            <person name="Baker A.C."/>
            <person name="Traylor-Knowles N."/>
        </authorList>
    </citation>
    <scope>NUCLEOTIDE SEQUENCE [LARGE SCALE GENOMIC DNA]</scope>
    <source>
        <strain evidence="2">RSMAS</strain>
        <tissue evidence="2">Whole animal</tissue>
    </source>
</reference>
<accession>A0A3M6TAL7</accession>
<organism evidence="2 3">
    <name type="scientific">Pocillopora damicornis</name>
    <name type="common">Cauliflower coral</name>
    <name type="synonym">Millepora damicornis</name>
    <dbReference type="NCBI Taxonomy" id="46731"/>
    <lineage>
        <taxon>Eukaryota</taxon>
        <taxon>Metazoa</taxon>
        <taxon>Cnidaria</taxon>
        <taxon>Anthozoa</taxon>
        <taxon>Hexacorallia</taxon>
        <taxon>Scleractinia</taxon>
        <taxon>Astrocoeniina</taxon>
        <taxon>Pocilloporidae</taxon>
        <taxon>Pocillopora</taxon>
    </lineage>
</organism>
<sequence>MESGRTDDEFPQFLPSDLNIGAIATVMRGQLVGERNTPKAITIREHGEKIDSLEKEIKKKDDEIVALQKALQTLQEQNDELKSALDTKDEEIGTLKSRIDELEDEKTELQRELGSVKTDLGLVQKEVDKLRKAKSSQEQTNLKLKQDLEGFRRTLETVKEDREKKRKESEELKKELRNIKESQLKGLLPLMSGARALPNKPLPAIPKTSGEALLHLGEMCRQIQTKLYRFVFPRSVKDVNYKVDAIHRHLSKFPNTNAQRKWESIQETFHWDETHEEAITLLQETRNIEAHPEISKDSLQRAISITAQSNNLEDNWLSTKLLHELLKIWETDLSQEKIQKLESEKKTLQTNLKAVQVELDAVKNEVAEMKDKNTTLKTDVAKLSTRVDEVTKDLDESMREKSNLEEKNSTLELTVEKLSKKVDGMTEDLEESISENRSLKKEVDDLRESLEMANKVLAVPERMALPFIPSADPLISASLVLGELCWQIQGMMYQHVFPNSYDSKKSYKMKHIEQDIDDLEDEQQRKEAKKIWSELKEKVKCKRQHIRAMKSIQDGRNVTAHPVIDEVLVDTSVRIMNQAGKLEDWHSLPIVNELIAMWKQLAQSKSPFTSCPQS</sequence>
<comment type="caution">
    <text evidence="2">The sequence shown here is derived from an EMBL/GenBank/DDBJ whole genome shotgun (WGS) entry which is preliminary data.</text>
</comment>
<dbReference type="OrthoDB" id="364973at2759"/>
<dbReference type="SUPFAM" id="SSF90257">
    <property type="entry name" value="Myosin rod fragments"/>
    <property type="match status" value="1"/>
</dbReference>
<dbReference type="STRING" id="46731.A0A3M6TAL7"/>
<dbReference type="EMBL" id="RCHS01004001">
    <property type="protein sequence ID" value="RMX38440.1"/>
    <property type="molecule type" value="Genomic_DNA"/>
</dbReference>
<name>A0A3M6TAL7_POCDA</name>
<evidence type="ECO:0000313" key="2">
    <source>
        <dbReference type="EMBL" id="RMX38440.1"/>
    </source>
</evidence>
<proteinExistence type="predicted"/>
<evidence type="ECO:0000313" key="3">
    <source>
        <dbReference type="Proteomes" id="UP000275408"/>
    </source>
</evidence>
<protein>
    <submittedName>
        <fullName evidence="2">Uncharacterized protein</fullName>
    </submittedName>
</protein>
<dbReference type="SUPFAM" id="SSF57997">
    <property type="entry name" value="Tropomyosin"/>
    <property type="match status" value="1"/>
</dbReference>
<dbReference type="PANTHER" id="PTHR23159:SF60">
    <property type="entry name" value="SPINDLE ASSEMBLY ABNORMAL PROTEIN 4"/>
    <property type="match status" value="1"/>
</dbReference>